<feature type="domain" description="AB hydrolase-1" evidence="4">
    <location>
        <begin position="68"/>
        <end position="328"/>
    </location>
</feature>
<evidence type="ECO:0000256" key="3">
    <source>
        <dbReference type="SAM" id="SignalP"/>
    </source>
</evidence>
<dbReference type="GO" id="GO:0016787">
    <property type="term" value="F:hydrolase activity"/>
    <property type="evidence" value="ECO:0007669"/>
    <property type="project" value="UniProtKB-KW"/>
</dbReference>
<gene>
    <name evidence="5" type="ORF">RQP53_03810</name>
</gene>
<feature type="signal peptide" evidence="3">
    <location>
        <begin position="1"/>
        <end position="19"/>
    </location>
</feature>
<dbReference type="PRINTS" id="PR00111">
    <property type="entry name" value="ABHYDROLASE"/>
</dbReference>
<dbReference type="Pfam" id="PF00561">
    <property type="entry name" value="Abhydrolase_1"/>
    <property type="match status" value="1"/>
</dbReference>
<dbReference type="EMBL" id="JAVXZY010000001">
    <property type="protein sequence ID" value="MDT8998399.1"/>
    <property type="molecule type" value="Genomic_DNA"/>
</dbReference>
<evidence type="ECO:0000256" key="1">
    <source>
        <dbReference type="ARBA" id="ARBA00010088"/>
    </source>
</evidence>
<dbReference type="SUPFAM" id="SSF53474">
    <property type="entry name" value="alpha/beta-Hydrolases"/>
    <property type="match status" value="1"/>
</dbReference>
<proteinExistence type="inferred from homology"/>
<keyword evidence="3" id="KW-0732">Signal</keyword>
<keyword evidence="6" id="KW-1185">Reference proteome</keyword>
<evidence type="ECO:0000313" key="6">
    <source>
        <dbReference type="Proteomes" id="UP001246372"/>
    </source>
</evidence>
<name>A0ABU3P775_9BURK</name>
<dbReference type="PANTHER" id="PTHR43798:SF33">
    <property type="entry name" value="HYDROLASE, PUTATIVE (AFU_ORTHOLOGUE AFUA_2G14860)-RELATED"/>
    <property type="match status" value="1"/>
</dbReference>
<dbReference type="InterPro" id="IPR050266">
    <property type="entry name" value="AB_hydrolase_sf"/>
</dbReference>
<organism evidence="5 6">
    <name type="scientific">Roseateles aquae</name>
    <dbReference type="NCBI Taxonomy" id="3077235"/>
    <lineage>
        <taxon>Bacteria</taxon>
        <taxon>Pseudomonadati</taxon>
        <taxon>Pseudomonadota</taxon>
        <taxon>Betaproteobacteria</taxon>
        <taxon>Burkholderiales</taxon>
        <taxon>Sphaerotilaceae</taxon>
        <taxon>Roseateles</taxon>
    </lineage>
</organism>
<accession>A0ABU3P775</accession>
<evidence type="ECO:0000259" key="4">
    <source>
        <dbReference type="Pfam" id="PF00561"/>
    </source>
</evidence>
<evidence type="ECO:0000313" key="5">
    <source>
        <dbReference type="EMBL" id="MDT8998399.1"/>
    </source>
</evidence>
<dbReference type="PROSITE" id="PS51257">
    <property type="entry name" value="PROKAR_LIPOPROTEIN"/>
    <property type="match status" value="1"/>
</dbReference>
<dbReference type="Proteomes" id="UP001246372">
    <property type="component" value="Unassembled WGS sequence"/>
</dbReference>
<dbReference type="PANTHER" id="PTHR43798">
    <property type="entry name" value="MONOACYLGLYCEROL LIPASE"/>
    <property type="match status" value="1"/>
</dbReference>
<dbReference type="InterPro" id="IPR000073">
    <property type="entry name" value="AB_hydrolase_1"/>
</dbReference>
<comment type="caution">
    <text evidence="5">The sequence shown here is derived from an EMBL/GenBank/DDBJ whole genome shotgun (WGS) entry which is preliminary data.</text>
</comment>
<keyword evidence="2 5" id="KW-0378">Hydrolase</keyword>
<dbReference type="InterPro" id="IPR002410">
    <property type="entry name" value="Peptidase_S33"/>
</dbReference>
<dbReference type="InterPro" id="IPR029058">
    <property type="entry name" value="AB_hydrolase_fold"/>
</dbReference>
<protein>
    <submittedName>
        <fullName evidence="5">Alpha/beta hydrolase</fullName>
    </submittedName>
</protein>
<dbReference type="Gene3D" id="3.40.50.1820">
    <property type="entry name" value="alpha/beta hydrolase"/>
    <property type="match status" value="1"/>
</dbReference>
<reference evidence="5" key="1">
    <citation type="submission" date="2023-09" db="EMBL/GenBank/DDBJ databases">
        <title>Paucibacter sp. APW11 Genome sequencing and assembly.</title>
        <authorList>
            <person name="Kim I."/>
        </authorList>
    </citation>
    <scope>NUCLEOTIDE SEQUENCE</scope>
    <source>
        <strain evidence="5">APW11</strain>
    </source>
</reference>
<evidence type="ECO:0000256" key="2">
    <source>
        <dbReference type="ARBA" id="ARBA00022801"/>
    </source>
</evidence>
<feature type="chain" id="PRO_5047337108" evidence="3">
    <location>
        <begin position="20"/>
        <end position="341"/>
    </location>
</feature>
<comment type="similarity">
    <text evidence="1">Belongs to the peptidase S33 family.</text>
</comment>
<sequence>MNQRQFWSASVLLLAAALAACKPGESVAQALALGRSEARAVQAERQWSEHRVATPDGELFYTRLGQGPVLVVIPGGPGGSGHHLRHAFAPLARDFSVLIVDNIGRGRSARLADPSRYTLERDAEDIERLRVFLGQKTIAVYGHSYGGLVAQQFAISHPERLNHLVLGNTLHGAASWQSQIDGFKVWLKLHEPERWEQLLALRAQGALTASAEAQALVAPAFAPLYWADRVQPHAKAPASADPRDAFNPEVYAAMLGPDAEWQIGGSLRKVELLPRLSVVKAPTLVLTGRYDPVAPPLLARQIGAALKAAPSEQQIFEHSGHRPFIEEPEAWRQRVTTFLQH</sequence>
<dbReference type="PRINTS" id="PR00793">
    <property type="entry name" value="PROAMNOPTASE"/>
</dbReference>